<feature type="region of interest" description="Disordered" evidence="1">
    <location>
        <begin position="97"/>
        <end position="121"/>
    </location>
</feature>
<protein>
    <submittedName>
        <fullName evidence="2">Uncharacterized protein</fullName>
    </submittedName>
</protein>
<sequence length="121" mass="13906">MKPAIPDPADKMMETLFTRIGHALVYALGKGVEPALTQMNSLTLKSRLLMEFVQSDVAYRAKPKLDDMDNEQKNWWGYDHVALRLLVKLIERRTYALRGQSNSPRRDNTDNNNKCGSQQLR</sequence>
<comment type="caution">
    <text evidence="2">The sequence shown here is derived from an EMBL/GenBank/DDBJ whole genome shotgun (WGS) entry which is preliminary data.</text>
</comment>
<evidence type="ECO:0000256" key="1">
    <source>
        <dbReference type="SAM" id="MobiDB-lite"/>
    </source>
</evidence>
<gene>
    <name evidence="2" type="ORF">CYNAS_LOCUS14165</name>
</gene>
<name>A0AA36MA40_CYLNA</name>
<proteinExistence type="predicted"/>
<accession>A0AA36MA40</accession>
<dbReference type="Proteomes" id="UP001176961">
    <property type="component" value="Unassembled WGS sequence"/>
</dbReference>
<feature type="compositionally biased region" description="Polar residues" evidence="1">
    <location>
        <begin position="110"/>
        <end position="121"/>
    </location>
</feature>
<evidence type="ECO:0000313" key="3">
    <source>
        <dbReference type="Proteomes" id="UP001176961"/>
    </source>
</evidence>
<reference evidence="2" key="1">
    <citation type="submission" date="2023-07" db="EMBL/GenBank/DDBJ databases">
        <authorList>
            <consortium name="CYATHOMIX"/>
        </authorList>
    </citation>
    <scope>NUCLEOTIDE SEQUENCE</scope>
    <source>
        <strain evidence="2">N/A</strain>
    </source>
</reference>
<keyword evidence="3" id="KW-1185">Reference proteome</keyword>
<dbReference type="EMBL" id="CATQJL010000305">
    <property type="protein sequence ID" value="CAJ0602182.1"/>
    <property type="molecule type" value="Genomic_DNA"/>
</dbReference>
<organism evidence="2 3">
    <name type="scientific">Cylicocyclus nassatus</name>
    <name type="common">Nematode worm</name>
    <dbReference type="NCBI Taxonomy" id="53992"/>
    <lineage>
        <taxon>Eukaryota</taxon>
        <taxon>Metazoa</taxon>
        <taxon>Ecdysozoa</taxon>
        <taxon>Nematoda</taxon>
        <taxon>Chromadorea</taxon>
        <taxon>Rhabditida</taxon>
        <taxon>Rhabditina</taxon>
        <taxon>Rhabditomorpha</taxon>
        <taxon>Strongyloidea</taxon>
        <taxon>Strongylidae</taxon>
        <taxon>Cylicocyclus</taxon>
    </lineage>
</organism>
<dbReference type="AlphaFoldDB" id="A0AA36MA40"/>
<evidence type="ECO:0000313" key="2">
    <source>
        <dbReference type="EMBL" id="CAJ0602182.1"/>
    </source>
</evidence>